<evidence type="ECO:0000256" key="6">
    <source>
        <dbReference type="SAM" id="Phobius"/>
    </source>
</evidence>
<accession>A0A2Y9C0V4</accession>
<name>A0A2Y9C0V4_9MICO</name>
<dbReference type="EMBL" id="UESZ01000001">
    <property type="protein sequence ID" value="SSA33183.1"/>
    <property type="molecule type" value="Genomic_DNA"/>
</dbReference>
<feature type="transmembrane region" description="Helical" evidence="6">
    <location>
        <begin position="21"/>
        <end position="40"/>
    </location>
</feature>
<evidence type="ECO:0000256" key="3">
    <source>
        <dbReference type="ARBA" id="ARBA00022692"/>
    </source>
</evidence>
<keyword evidence="5 6" id="KW-0472">Membrane</keyword>
<feature type="transmembrane region" description="Helical" evidence="6">
    <location>
        <begin position="265"/>
        <end position="288"/>
    </location>
</feature>
<feature type="transmembrane region" description="Helical" evidence="6">
    <location>
        <begin position="308"/>
        <end position="335"/>
    </location>
</feature>
<dbReference type="RefSeq" id="WP_109683911.1">
    <property type="nucleotide sequence ID" value="NZ_QGDN01000001.1"/>
</dbReference>
<evidence type="ECO:0000313" key="7">
    <source>
        <dbReference type="EMBL" id="SSA33183.1"/>
    </source>
</evidence>
<feature type="transmembrane region" description="Helical" evidence="6">
    <location>
        <begin position="233"/>
        <end position="253"/>
    </location>
</feature>
<dbReference type="InterPro" id="IPR022791">
    <property type="entry name" value="L-PG_synthase/AglD"/>
</dbReference>
<evidence type="ECO:0000256" key="2">
    <source>
        <dbReference type="ARBA" id="ARBA00022475"/>
    </source>
</evidence>
<organism evidence="7 8">
    <name type="scientific">Branchiibius hedensis</name>
    <dbReference type="NCBI Taxonomy" id="672460"/>
    <lineage>
        <taxon>Bacteria</taxon>
        <taxon>Bacillati</taxon>
        <taxon>Actinomycetota</taxon>
        <taxon>Actinomycetes</taxon>
        <taxon>Micrococcales</taxon>
        <taxon>Dermacoccaceae</taxon>
        <taxon>Branchiibius</taxon>
    </lineage>
</organism>
<keyword evidence="2" id="KW-1003">Cell membrane</keyword>
<protein>
    <submittedName>
        <fullName evidence="7">Uncharacterized membrane protein YbhN, UPF0104 family</fullName>
    </submittedName>
</protein>
<feature type="transmembrane region" description="Helical" evidence="6">
    <location>
        <begin position="164"/>
        <end position="183"/>
    </location>
</feature>
<gene>
    <name evidence="7" type="ORF">SAMN04489750_0456</name>
</gene>
<dbReference type="AlphaFoldDB" id="A0A2Y9C0V4"/>
<evidence type="ECO:0000256" key="5">
    <source>
        <dbReference type="ARBA" id="ARBA00023136"/>
    </source>
</evidence>
<keyword evidence="3 6" id="KW-0812">Transmembrane</keyword>
<keyword evidence="4 6" id="KW-1133">Transmembrane helix</keyword>
<reference evidence="8" key="1">
    <citation type="submission" date="2016-10" db="EMBL/GenBank/DDBJ databases">
        <authorList>
            <person name="Varghese N."/>
            <person name="Submissions S."/>
        </authorList>
    </citation>
    <scope>NUCLEOTIDE SEQUENCE [LARGE SCALE GENOMIC DNA]</scope>
    <source>
        <strain evidence="8">DSM 22951</strain>
    </source>
</reference>
<sequence length="358" mass="38481">MSGEVADPKPGKAQRRRLSRSLVIIALSIIAGYLIIQFVGQIDWGQVYRSFGHVSWWQVLILVGVLVLRQTLNAVPLATFVPGLGLNHSLQNDVAANVAGTVTPPPGDVVVRIAMFNSWNVNPVDGMAGVTMNMLNFYAVRLLAPVVGLVLFTVAGLERHRVGWALLCALGAVVLMLILAMVLRAEDWADRLGRGAALQAQRFKASADPDKWSAAVNKFREQMSDGFTQRSTISMLALLAMVAVDSMILLLALRFVGVPASALSIVLVIGTFFSAYPLTAMPLFGFGVLDAVLTAAFVEESGLHYEPIIIAGLAIWRAITILGPLLAGAVTILVWRRRSGSNLNLWGSKDTAPTLSEA</sequence>
<proteinExistence type="predicted"/>
<dbReference type="GO" id="GO:0005886">
    <property type="term" value="C:plasma membrane"/>
    <property type="evidence" value="ECO:0007669"/>
    <property type="project" value="UniProtKB-SubCell"/>
</dbReference>
<evidence type="ECO:0000256" key="4">
    <source>
        <dbReference type="ARBA" id="ARBA00022989"/>
    </source>
</evidence>
<dbReference type="Proteomes" id="UP000250028">
    <property type="component" value="Unassembled WGS sequence"/>
</dbReference>
<dbReference type="Pfam" id="PF03706">
    <property type="entry name" value="LPG_synthase_TM"/>
    <property type="match status" value="1"/>
</dbReference>
<feature type="transmembrane region" description="Helical" evidence="6">
    <location>
        <begin position="137"/>
        <end position="157"/>
    </location>
</feature>
<dbReference type="OrthoDB" id="3775941at2"/>
<evidence type="ECO:0000313" key="8">
    <source>
        <dbReference type="Proteomes" id="UP000250028"/>
    </source>
</evidence>
<evidence type="ECO:0000256" key="1">
    <source>
        <dbReference type="ARBA" id="ARBA00004651"/>
    </source>
</evidence>
<keyword evidence="8" id="KW-1185">Reference proteome</keyword>
<comment type="subcellular location">
    <subcellularLocation>
        <location evidence="1">Cell membrane</location>
        <topology evidence="1">Multi-pass membrane protein</topology>
    </subcellularLocation>
</comment>